<accession>A0A9Y2P6C3</accession>
<name>A0A9Y2P6C3_9RHOB</name>
<organism evidence="1 2">
    <name type="scientific">Parasedimentitalea psychrophila</name>
    <dbReference type="NCBI Taxonomy" id="2997337"/>
    <lineage>
        <taxon>Bacteria</taxon>
        <taxon>Pseudomonadati</taxon>
        <taxon>Pseudomonadota</taxon>
        <taxon>Alphaproteobacteria</taxon>
        <taxon>Rhodobacterales</taxon>
        <taxon>Paracoccaceae</taxon>
        <taxon>Parasedimentitalea</taxon>
    </lineage>
</organism>
<keyword evidence="2" id="KW-1185">Reference proteome</keyword>
<evidence type="ECO:0000313" key="2">
    <source>
        <dbReference type="Proteomes" id="UP001238334"/>
    </source>
</evidence>
<dbReference type="EMBL" id="CP127247">
    <property type="protein sequence ID" value="WIY24540.1"/>
    <property type="molecule type" value="Genomic_DNA"/>
</dbReference>
<protein>
    <submittedName>
        <fullName evidence="1">Uncharacterized protein</fullName>
    </submittedName>
</protein>
<dbReference type="KEGG" id="ppso:QPJ95_18670"/>
<dbReference type="RefSeq" id="WP_270920895.1">
    <property type="nucleotide sequence ID" value="NZ_CP127247.1"/>
</dbReference>
<dbReference type="AlphaFoldDB" id="A0A9Y2P6C3"/>
<gene>
    <name evidence="1" type="ORF">QPJ95_18670</name>
</gene>
<proteinExistence type="predicted"/>
<evidence type="ECO:0000313" key="1">
    <source>
        <dbReference type="EMBL" id="WIY24540.1"/>
    </source>
</evidence>
<sequence>MTQVIEKIGGEYENRTRVHGFAIRLSHCVQKYGDKFGDKSKLPVDTKNQKSHQAIELSGFLWLRR</sequence>
<dbReference type="Proteomes" id="UP001238334">
    <property type="component" value="Chromosome"/>
</dbReference>
<reference evidence="1 2" key="1">
    <citation type="submission" date="2023-06" db="EMBL/GenBank/DDBJ databases">
        <title>Parasedimentitalea psychrophila sp. nov., a psychrophilic bacterium isolated from deep-sea sediment.</title>
        <authorList>
            <person name="Li A."/>
        </authorList>
    </citation>
    <scope>NUCLEOTIDE SEQUENCE [LARGE SCALE GENOMIC DNA]</scope>
    <source>
        <strain evidence="1 2">QS115</strain>
    </source>
</reference>